<reference evidence="1" key="1">
    <citation type="submission" date="2021-05" db="EMBL/GenBank/DDBJ databases">
        <authorList>
            <person name="Alioto T."/>
            <person name="Alioto T."/>
            <person name="Gomez Garrido J."/>
        </authorList>
    </citation>
    <scope>NUCLEOTIDE SEQUENCE</scope>
</reference>
<proteinExistence type="predicted"/>
<sequence>MPEVAGAPGVAEALEVVGSSGVAGALEVAGSSGIAGALEVAGSSGLVGSSGVAGEPGVVGTPGVAVDGTGLSVTELAMKSSSVYTIGSKGYIPGCLKAEVMFAGVIALG</sequence>
<dbReference type="EMBL" id="HBUF01283829">
    <property type="protein sequence ID" value="CAG6687881.1"/>
    <property type="molecule type" value="Transcribed_RNA"/>
</dbReference>
<accession>A0A8D8TH48</accession>
<dbReference type="EMBL" id="HBUF01283828">
    <property type="protein sequence ID" value="CAG6687879.1"/>
    <property type="molecule type" value="Transcribed_RNA"/>
</dbReference>
<dbReference type="AlphaFoldDB" id="A0A8D8TH48"/>
<evidence type="ECO:0000313" key="1">
    <source>
        <dbReference type="EMBL" id="CAG6687879.1"/>
    </source>
</evidence>
<name>A0A8D8TH48_9HEMI</name>
<protein>
    <submittedName>
        <fullName evidence="1">Uncharacterized protein</fullName>
    </submittedName>
</protein>
<organism evidence="1">
    <name type="scientific">Cacopsylla melanoneura</name>
    <dbReference type="NCBI Taxonomy" id="428564"/>
    <lineage>
        <taxon>Eukaryota</taxon>
        <taxon>Metazoa</taxon>
        <taxon>Ecdysozoa</taxon>
        <taxon>Arthropoda</taxon>
        <taxon>Hexapoda</taxon>
        <taxon>Insecta</taxon>
        <taxon>Pterygota</taxon>
        <taxon>Neoptera</taxon>
        <taxon>Paraneoptera</taxon>
        <taxon>Hemiptera</taxon>
        <taxon>Sternorrhyncha</taxon>
        <taxon>Psylloidea</taxon>
        <taxon>Psyllidae</taxon>
        <taxon>Psyllinae</taxon>
        <taxon>Cacopsylla</taxon>
    </lineage>
</organism>